<dbReference type="InterPro" id="IPR030400">
    <property type="entry name" value="Sedolisin_dom"/>
</dbReference>
<feature type="chain" id="PRO_5045949583" description="Peptidase S53 domain-containing protein" evidence="5">
    <location>
        <begin position="22"/>
        <end position="442"/>
    </location>
</feature>
<dbReference type="PROSITE" id="PS00138">
    <property type="entry name" value="SUBTILASE_SER"/>
    <property type="match status" value="1"/>
</dbReference>
<gene>
    <name evidence="7" type="ORF">KSB_11390</name>
</gene>
<keyword evidence="8" id="KW-1185">Reference proteome</keyword>
<dbReference type="InterPro" id="IPR000209">
    <property type="entry name" value="Peptidase_S8/S53_dom"/>
</dbReference>
<dbReference type="PROSITE" id="PS51257">
    <property type="entry name" value="PROKAR_LIPOPROTEIN"/>
    <property type="match status" value="1"/>
</dbReference>
<dbReference type="PROSITE" id="PS51695">
    <property type="entry name" value="SEDOLISIN"/>
    <property type="match status" value="1"/>
</dbReference>
<comment type="caution">
    <text evidence="7">The sequence shown here is derived from an EMBL/GenBank/DDBJ whole genome shotgun (WGS) entry which is preliminary data.</text>
</comment>
<dbReference type="InterPro" id="IPR036852">
    <property type="entry name" value="Peptidase_S8/S53_dom_sf"/>
</dbReference>
<evidence type="ECO:0000256" key="4">
    <source>
        <dbReference type="SAM" id="MobiDB-lite"/>
    </source>
</evidence>
<evidence type="ECO:0000259" key="6">
    <source>
        <dbReference type="PROSITE" id="PS51695"/>
    </source>
</evidence>
<proteinExistence type="predicted"/>
<name>A0ABQ3UIV1_9CHLR</name>
<dbReference type="EMBL" id="BNJG01000001">
    <property type="protein sequence ID" value="GHO52664.1"/>
    <property type="molecule type" value="Genomic_DNA"/>
</dbReference>
<dbReference type="Gene3D" id="3.40.50.200">
    <property type="entry name" value="Peptidase S8/S53 domain"/>
    <property type="match status" value="1"/>
</dbReference>
<organism evidence="7 8">
    <name type="scientific">Ktedonobacter robiniae</name>
    <dbReference type="NCBI Taxonomy" id="2778365"/>
    <lineage>
        <taxon>Bacteria</taxon>
        <taxon>Bacillati</taxon>
        <taxon>Chloroflexota</taxon>
        <taxon>Ktedonobacteria</taxon>
        <taxon>Ktedonobacterales</taxon>
        <taxon>Ktedonobacteraceae</taxon>
        <taxon>Ktedonobacter</taxon>
    </lineage>
</organism>
<evidence type="ECO:0000256" key="1">
    <source>
        <dbReference type="ARBA" id="ARBA00022670"/>
    </source>
</evidence>
<dbReference type="RefSeq" id="WP_201369543.1">
    <property type="nucleotide sequence ID" value="NZ_BNJG01000001.1"/>
</dbReference>
<reference evidence="7 8" key="1">
    <citation type="journal article" date="2021" name="Int. J. Syst. Evol. Microbiol.">
        <title>Reticulibacter mediterranei gen. nov., sp. nov., within the new family Reticulibacteraceae fam. nov., and Ktedonospora formicarum gen. nov., sp. nov., Ktedonobacter robiniae sp. nov., Dictyobacter formicarum sp. nov. and Dictyobacter arantiisoli sp. nov., belonging to the class Ktedonobacteria.</title>
        <authorList>
            <person name="Yabe S."/>
            <person name="Zheng Y."/>
            <person name="Wang C.M."/>
            <person name="Sakai Y."/>
            <person name="Abe K."/>
            <person name="Yokota A."/>
            <person name="Donadio S."/>
            <person name="Cavaletti L."/>
            <person name="Monciardini P."/>
        </authorList>
    </citation>
    <scope>NUCLEOTIDE SEQUENCE [LARGE SCALE GENOMIC DNA]</scope>
    <source>
        <strain evidence="7 8">SOSP1-30</strain>
    </source>
</reference>
<evidence type="ECO:0000313" key="8">
    <source>
        <dbReference type="Proteomes" id="UP000654345"/>
    </source>
</evidence>
<accession>A0ABQ3UIV1</accession>
<dbReference type="SUPFAM" id="SSF52743">
    <property type="entry name" value="Subtilisin-like"/>
    <property type="match status" value="1"/>
</dbReference>
<feature type="region of interest" description="Disordered" evidence="4">
    <location>
        <begin position="28"/>
        <end position="48"/>
    </location>
</feature>
<evidence type="ECO:0000256" key="5">
    <source>
        <dbReference type="SAM" id="SignalP"/>
    </source>
</evidence>
<protein>
    <recommendedName>
        <fullName evidence="6">Peptidase S53 domain-containing protein</fullName>
    </recommendedName>
</protein>
<evidence type="ECO:0000313" key="7">
    <source>
        <dbReference type="EMBL" id="GHO52664.1"/>
    </source>
</evidence>
<keyword evidence="3" id="KW-0720">Serine protease</keyword>
<dbReference type="Pfam" id="PF00082">
    <property type="entry name" value="Peptidase_S8"/>
    <property type="match status" value="1"/>
</dbReference>
<dbReference type="PANTHER" id="PTHR14218">
    <property type="entry name" value="PROTEASE S8 TRIPEPTIDYL PEPTIDASE I CLN2"/>
    <property type="match status" value="1"/>
</dbReference>
<dbReference type="InterPro" id="IPR023828">
    <property type="entry name" value="Peptidase_S8_Ser-AS"/>
</dbReference>
<dbReference type="PANTHER" id="PTHR14218:SF15">
    <property type="entry name" value="TRIPEPTIDYL-PEPTIDASE 1"/>
    <property type="match status" value="1"/>
</dbReference>
<dbReference type="Proteomes" id="UP000654345">
    <property type="component" value="Unassembled WGS sequence"/>
</dbReference>
<feature type="signal peptide" evidence="5">
    <location>
        <begin position="1"/>
        <end position="21"/>
    </location>
</feature>
<sequence>MRLSKLRGACILLLLSFMLLSCEYPVSTTGTSNSGQGDTSATGKNRFTDVSTTCPKPLERISSCLTPYSMRQVYGIQSLIDQGFTGKGQTVIDIVSFGSPTLKADMDVFDKTFGLPPVNLEVIAPLNVPEKDPHGDKDGWGDETTLDVQIIHAMAPEAKIVVLVSPVAETEGTFGLPEFRALEQYVMDHNLGSIVSQSWGASELTLKDSASQQELQQWDTLLQKGTTKMGITYFNSSGDQGATDYADDNKKMGNVPATSFAASSPWVTAVGGTTVNRKAGNTSGANEQAWSGSGGGFSLFFKTPDFQQGLSASIQQQLQGRRGVPDVSGDADPYSGLAFYRKGNWNMAGGTSASAPLWAAIMALANQAAGHPLGFINPTLYKLAATDQYDHLFNDVILGDNTNQGARVRGYPAIKGWDPVTGLGTPKADKLVPALVKAMKTS</sequence>
<keyword evidence="2" id="KW-0378">Hydrolase</keyword>
<dbReference type="CDD" id="cd04056">
    <property type="entry name" value="Peptidases_S53"/>
    <property type="match status" value="1"/>
</dbReference>
<keyword evidence="5" id="KW-0732">Signal</keyword>
<feature type="domain" description="Peptidase S53" evidence="6">
    <location>
        <begin position="64"/>
        <end position="438"/>
    </location>
</feature>
<evidence type="ECO:0000256" key="2">
    <source>
        <dbReference type="ARBA" id="ARBA00022801"/>
    </source>
</evidence>
<keyword evidence="1" id="KW-0645">Protease</keyword>
<dbReference type="InterPro" id="IPR050819">
    <property type="entry name" value="Tripeptidyl-peptidase_I"/>
</dbReference>
<evidence type="ECO:0000256" key="3">
    <source>
        <dbReference type="ARBA" id="ARBA00022825"/>
    </source>
</evidence>